<accession>A0A212IV89</accession>
<organism evidence="1">
    <name type="scientific">uncultured Desulfovibrio sp</name>
    <dbReference type="NCBI Taxonomy" id="167968"/>
    <lineage>
        <taxon>Bacteria</taxon>
        <taxon>Pseudomonadati</taxon>
        <taxon>Thermodesulfobacteriota</taxon>
        <taxon>Desulfovibrionia</taxon>
        <taxon>Desulfovibrionales</taxon>
        <taxon>Desulfovibrionaceae</taxon>
        <taxon>Desulfovibrio</taxon>
        <taxon>environmental samples</taxon>
    </lineage>
</organism>
<reference evidence="1" key="1">
    <citation type="submission" date="2016-04" db="EMBL/GenBank/DDBJ databases">
        <authorList>
            <person name="Evans L.H."/>
            <person name="Alamgir A."/>
            <person name="Owens N."/>
            <person name="Weber N.D."/>
            <person name="Virtaneva K."/>
            <person name="Barbian K."/>
            <person name="Babar A."/>
            <person name="Rosenke K."/>
        </authorList>
    </citation>
    <scope>NUCLEOTIDE SEQUENCE</scope>
    <source>
        <strain evidence="1">92-2</strain>
    </source>
</reference>
<sequence>MNLSERLKSSPRCNFAALTQRGLLVFTKLGYRKIAQKGEGIAFPFFCAQIISNGANAAPNLDFWRWQPLPLAGDAVNLILQLLAIA</sequence>
<gene>
    <name evidence="1" type="ORF">KM92DES2_10089</name>
</gene>
<protein>
    <submittedName>
        <fullName evidence="1">Uncharacterized protein</fullName>
    </submittedName>
</protein>
<proteinExistence type="predicted"/>
<dbReference type="EMBL" id="FLUP01000001">
    <property type="protein sequence ID" value="SBV91126.1"/>
    <property type="molecule type" value="Genomic_DNA"/>
</dbReference>
<name>A0A212IV89_9BACT</name>
<dbReference type="RefSeq" id="WP_227129122.1">
    <property type="nucleotide sequence ID" value="NZ_UPYQ01000023.1"/>
</dbReference>
<dbReference type="AlphaFoldDB" id="A0A212IV89"/>
<evidence type="ECO:0000313" key="1">
    <source>
        <dbReference type="EMBL" id="SBV91126.1"/>
    </source>
</evidence>